<proteinExistence type="predicted"/>
<feature type="chain" id="PRO_5030504384" evidence="2">
    <location>
        <begin position="27"/>
        <end position="407"/>
    </location>
</feature>
<gene>
    <name evidence="3" type="ORF">EANT1437_LOCUS12151</name>
</gene>
<name>A0A7S2S566_9STRA</name>
<organism evidence="3">
    <name type="scientific">Eucampia antarctica</name>
    <dbReference type="NCBI Taxonomy" id="49252"/>
    <lineage>
        <taxon>Eukaryota</taxon>
        <taxon>Sar</taxon>
        <taxon>Stramenopiles</taxon>
        <taxon>Ochrophyta</taxon>
        <taxon>Bacillariophyta</taxon>
        <taxon>Mediophyceae</taxon>
        <taxon>Biddulphiophycidae</taxon>
        <taxon>Hemiaulales</taxon>
        <taxon>Hemiaulaceae</taxon>
        <taxon>Eucampia</taxon>
    </lineage>
</organism>
<sequence length="407" mass="46837">MLFEKEGKISLRSATSLLLLWFGCLSIDCDQASSFTPQSTGLVTLKRQHQQQQHQQQQQWRLLDAMSMKDDKSRSEEELRNKIENGNEFDFVDLTRAILRRLANLSLQDYDWRLEYFKKSEADRRVEESLARMIGDDPSYFRPMDASDSKIGPLGKAEKTLVNWLILVIEEEGKRAQRIASSDGDLVRPMDLKEDGGPLASLERTAVQFWNTIIDSETQRKGNQRPKDVEQSQRGPLGDLEDFAVKNWNNVKESEQLRKEMQSRTPDGSVVRPIDIPGPLGELERTWMEVATAERQRIKEDKVRPKDATLQGPLGEAERRAIAAIEILQQEERDRLQGIQKVLKDNRPMENDQSSVFGILETFFVGMFRAPQMVIKVFQRVQELLQSSTLETSDEIILEKSEQKNQN</sequence>
<feature type="signal peptide" evidence="2">
    <location>
        <begin position="1"/>
        <end position="26"/>
    </location>
</feature>
<evidence type="ECO:0000256" key="2">
    <source>
        <dbReference type="SAM" id="SignalP"/>
    </source>
</evidence>
<keyword evidence="2" id="KW-0732">Signal</keyword>
<feature type="region of interest" description="Disordered" evidence="1">
    <location>
        <begin position="217"/>
        <end position="241"/>
    </location>
</feature>
<protein>
    <submittedName>
        <fullName evidence="3">Uncharacterized protein</fullName>
    </submittedName>
</protein>
<accession>A0A7S2S566</accession>
<evidence type="ECO:0000256" key="1">
    <source>
        <dbReference type="SAM" id="MobiDB-lite"/>
    </source>
</evidence>
<feature type="region of interest" description="Disordered" evidence="1">
    <location>
        <begin position="254"/>
        <end position="276"/>
    </location>
</feature>
<feature type="compositionally biased region" description="Basic and acidic residues" evidence="1">
    <location>
        <begin position="217"/>
        <end position="231"/>
    </location>
</feature>
<evidence type="ECO:0000313" key="3">
    <source>
        <dbReference type="EMBL" id="CAD9689865.1"/>
    </source>
</evidence>
<dbReference type="EMBL" id="HBHI01023610">
    <property type="protein sequence ID" value="CAD9689865.1"/>
    <property type="molecule type" value="Transcribed_RNA"/>
</dbReference>
<dbReference type="PROSITE" id="PS51257">
    <property type="entry name" value="PROKAR_LIPOPROTEIN"/>
    <property type="match status" value="1"/>
</dbReference>
<dbReference type="AlphaFoldDB" id="A0A7S2S566"/>
<reference evidence="3" key="1">
    <citation type="submission" date="2021-01" db="EMBL/GenBank/DDBJ databases">
        <authorList>
            <person name="Corre E."/>
            <person name="Pelletier E."/>
            <person name="Niang G."/>
            <person name="Scheremetjew M."/>
            <person name="Finn R."/>
            <person name="Kale V."/>
            <person name="Holt S."/>
            <person name="Cochrane G."/>
            <person name="Meng A."/>
            <person name="Brown T."/>
            <person name="Cohen L."/>
        </authorList>
    </citation>
    <scope>NUCLEOTIDE SEQUENCE</scope>
    <source>
        <strain evidence="3">CCMP1452</strain>
    </source>
</reference>